<feature type="domain" description="Pseudouridine synthase II N-terminal" evidence="6">
    <location>
        <begin position="33"/>
        <end position="187"/>
    </location>
</feature>
<protein>
    <recommendedName>
        <fullName evidence="5">tRNA pseudouridine synthase B</fullName>
        <ecNumber evidence="5">5.4.99.25</ecNumber>
    </recommendedName>
    <alternativeName>
        <fullName evidence="5">tRNA pseudouridine(55) synthase</fullName>
        <shortName evidence="5">Psi55 synthase</shortName>
    </alternativeName>
    <alternativeName>
        <fullName evidence="5">tRNA pseudouridylate synthase</fullName>
    </alternativeName>
    <alternativeName>
        <fullName evidence="5">tRNA-uridine isomerase</fullName>
    </alternativeName>
</protein>
<comment type="similarity">
    <text evidence="2 5">Belongs to the pseudouridine synthase TruB family. Type 1 subfamily.</text>
</comment>
<evidence type="ECO:0000313" key="9">
    <source>
        <dbReference type="EMBL" id="PKV80681.1"/>
    </source>
</evidence>
<dbReference type="Gene3D" id="2.30.130.10">
    <property type="entry name" value="PUA domain"/>
    <property type="match status" value="1"/>
</dbReference>
<evidence type="ECO:0000259" key="8">
    <source>
        <dbReference type="Pfam" id="PF16198"/>
    </source>
</evidence>
<dbReference type="InterPro" id="IPR015225">
    <property type="entry name" value="tRNA_psdUridine_synth_fam2_C"/>
</dbReference>
<dbReference type="SUPFAM" id="SSF88697">
    <property type="entry name" value="PUA domain-like"/>
    <property type="match status" value="1"/>
</dbReference>
<sequence>MAARVSRVGELGGLVIVDKDSGLTSHDVVARSRKLLQTKKVGHAGTLDPMATGVLVLGVERATKLLGQLLLTTKEYTATIRLGQATNTDDAEGEVTATTPALHVTADEIAVGVAALTGDIEQVPATVSAIKVDGERAYARVRAGEEVQLAARPVTVSRFDILARRDVADGEFVDLDVAVECTSGTYIRALARDLGAALGVGGHLTALRRTRVGPFTLEHARTLAQLATAAEAEQPLLSLYIDAAVRTAFPLRDIDESQATDLRTGRWLEPVGIKGVYAAIDPRGRAIALLEESGKRAGSVMVVRPRGIGD</sequence>
<dbReference type="Pfam" id="PF09142">
    <property type="entry name" value="TruB_C"/>
    <property type="match status" value="1"/>
</dbReference>
<comment type="caution">
    <text evidence="9">The sequence shown here is derived from an EMBL/GenBank/DDBJ whole genome shotgun (WGS) entry which is preliminary data.</text>
</comment>
<evidence type="ECO:0000256" key="4">
    <source>
        <dbReference type="ARBA" id="ARBA00023235"/>
    </source>
</evidence>
<dbReference type="CDD" id="cd02573">
    <property type="entry name" value="PseudoU_synth_EcTruB"/>
    <property type="match status" value="1"/>
</dbReference>
<dbReference type="PANTHER" id="PTHR13767:SF2">
    <property type="entry name" value="PSEUDOURIDYLATE SYNTHASE TRUB1"/>
    <property type="match status" value="1"/>
</dbReference>
<feature type="domain" description="tRNA pseudouridylate synthase B C-terminal" evidence="8">
    <location>
        <begin position="188"/>
        <end position="234"/>
    </location>
</feature>
<reference evidence="9 10" key="1">
    <citation type="submission" date="2017-12" db="EMBL/GenBank/DDBJ databases">
        <title>Sequencing the genomes of 1000 Actinobacteria strains.</title>
        <authorList>
            <person name="Klenk H.-P."/>
        </authorList>
    </citation>
    <scope>NUCLEOTIDE SEQUENCE [LARGE SCALE GENOMIC DNA]</scope>
    <source>
        <strain evidence="9 10">DSM 44489</strain>
    </source>
</reference>
<dbReference type="InterPro" id="IPR015947">
    <property type="entry name" value="PUA-like_sf"/>
</dbReference>
<keyword evidence="4 5" id="KW-0413">Isomerase</keyword>
<dbReference type="PANTHER" id="PTHR13767">
    <property type="entry name" value="TRNA-PSEUDOURIDINE SYNTHASE"/>
    <property type="match status" value="1"/>
</dbReference>
<dbReference type="GO" id="GO:1990481">
    <property type="term" value="P:mRNA pseudouridine synthesis"/>
    <property type="evidence" value="ECO:0007669"/>
    <property type="project" value="TreeGrafter"/>
</dbReference>
<dbReference type="InterPro" id="IPR002501">
    <property type="entry name" value="PsdUridine_synth_N"/>
</dbReference>
<dbReference type="GO" id="GO:0160148">
    <property type="term" value="F:tRNA pseudouridine(55) synthase activity"/>
    <property type="evidence" value="ECO:0007669"/>
    <property type="project" value="UniProtKB-EC"/>
</dbReference>
<dbReference type="RefSeq" id="WP_101466570.1">
    <property type="nucleotide sequence ID" value="NZ_PJMW01000002.1"/>
</dbReference>
<evidence type="ECO:0000313" key="10">
    <source>
        <dbReference type="Proteomes" id="UP000233766"/>
    </source>
</evidence>
<dbReference type="SUPFAM" id="SSF55120">
    <property type="entry name" value="Pseudouridine synthase"/>
    <property type="match status" value="1"/>
</dbReference>
<dbReference type="NCBIfam" id="TIGR00431">
    <property type="entry name" value="TruB"/>
    <property type="match status" value="1"/>
</dbReference>
<dbReference type="InterPro" id="IPR032819">
    <property type="entry name" value="TruB_C"/>
</dbReference>
<dbReference type="InterPro" id="IPR020103">
    <property type="entry name" value="PsdUridine_synth_cat_dom_sf"/>
</dbReference>
<keyword evidence="10" id="KW-1185">Reference proteome</keyword>
<evidence type="ECO:0000259" key="6">
    <source>
        <dbReference type="Pfam" id="PF01509"/>
    </source>
</evidence>
<dbReference type="InterPro" id="IPR014780">
    <property type="entry name" value="tRNA_psdUridine_synth_TruB"/>
</dbReference>
<comment type="catalytic activity">
    <reaction evidence="1 5">
        <text>uridine(55) in tRNA = pseudouridine(55) in tRNA</text>
        <dbReference type="Rhea" id="RHEA:42532"/>
        <dbReference type="Rhea" id="RHEA-COMP:10101"/>
        <dbReference type="Rhea" id="RHEA-COMP:10102"/>
        <dbReference type="ChEBI" id="CHEBI:65314"/>
        <dbReference type="ChEBI" id="CHEBI:65315"/>
        <dbReference type="EC" id="5.4.99.25"/>
    </reaction>
</comment>
<evidence type="ECO:0000259" key="7">
    <source>
        <dbReference type="Pfam" id="PF09142"/>
    </source>
</evidence>
<proteinExistence type="inferred from homology"/>
<evidence type="ECO:0000256" key="5">
    <source>
        <dbReference type="HAMAP-Rule" id="MF_01080"/>
    </source>
</evidence>
<evidence type="ECO:0000256" key="3">
    <source>
        <dbReference type="ARBA" id="ARBA00022694"/>
    </source>
</evidence>
<dbReference type="GO" id="GO:0031119">
    <property type="term" value="P:tRNA pseudouridine synthesis"/>
    <property type="evidence" value="ECO:0007669"/>
    <property type="project" value="UniProtKB-UniRule"/>
</dbReference>
<dbReference type="HAMAP" id="MF_01080">
    <property type="entry name" value="TruB_bact"/>
    <property type="match status" value="1"/>
</dbReference>
<evidence type="ECO:0000256" key="1">
    <source>
        <dbReference type="ARBA" id="ARBA00000385"/>
    </source>
</evidence>
<dbReference type="AlphaFoldDB" id="A0A2N3VGD4"/>
<dbReference type="FunFam" id="3.30.2350.10:FF:000011">
    <property type="entry name" value="tRNA pseudouridine synthase B"/>
    <property type="match status" value="1"/>
</dbReference>
<dbReference type="EMBL" id="PJMW01000002">
    <property type="protein sequence ID" value="PKV80681.1"/>
    <property type="molecule type" value="Genomic_DNA"/>
</dbReference>
<accession>A0A2N3VGD4</accession>
<dbReference type="Pfam" id="PF01509">
    <property type="entry name" value="TruB_N"/>
    <property type="match status" value="1"/>
</dbReference>
<gene>
    <name evidence="5" type="primary">truB</name>
    <name evidence="9" type="ORF">ATK86_5114</name>
</gene>
<name>A0A2N3VGD4_9NOCA</name>
<dbReference type="Gene3D" id="3.30.2350.10">
    <property type="entry name" value="Pseudouridine synthase"/>
    <property type="match status" value="1"/>
</dbReference>
<dbReference type="InterPro" id="IPR036974">
    <property type="entry name" value="PUA_sf"/>
</dbReference>
<comment type="function">
    <text evidence="5">Responsible for synthesis of pseudouridine from uracil-55 in the psi GC loop of transfer RNAs.</text>
</comment>
<dbReference type="OrthoDB" id="9802309at2"/>
<keyword evidence="3 5" id="KW-0819">tRNA processing</keyword>
<dbReference type="Pfam" id="PF16198">
    <property type="entry name" value="TruB_C_2"/>
    <property type="match status" value="1"/>
</dbReference>
<dbReference type="Proteomes" id="UP000233766">
    <property type="component" value="Unassembled WGS sequence"/>
</dbReference>
<feature type="domain" description="tRNA pseudouridine synthase II TruB subfamily 2 C-terminal" evidence="7">
    <location>
        <begin position="249"/>
        <end position="304"/>
    </location>
</feature>
<evidence type="ECO:0000256" key="2">
    <source>
        <dbReference type="ARBA" id="ARBA00005642"/>
    </source>
</evidence>
<feature type="active site" description="Nucleophile" evidence="5">
    <location>
        <position position="48"/>
    </location>
</feature>
<organism evidence="9 10">
    <name type="scientific">Nocardia fluminea</name>
    <dbReference type="NCBI Taxonomy" id="134984"/>
    <lineage>
        <taxon>Bacteria</taxon>
        <taxon>Bacillati</taxon>
        <taxon>Actinomycetota</taxon>
        <taxon>Actinomycetes</taxon>
        <taxon>Mycobacteriales</taxon>
        <taxon>Nocardiaceae</taxon>
        <taxon>Nocardia</taxon>
    </lineage>
</organism>
<dbReference type="GO" id="GO:0003723">
    <property type="term" value="F:RNA binding"/>
    <property type="evidence" value="ECO:0007669"/>
    <property type="project" value="InterPro"/>
</dbReference>
<dbReference type="EC" id="5.4.99.25" evidence="5"/>